<dbReference type="InterPro" id="IPR029030">
    <property type="entry name" value="Caspase-like_dom_sf"/>
</dbReference>
<dbReference type="InterPro" id="IPR001309">
    <property type="entry name" value="Pept_C14_p20"/>
</dbReference>
<evidence type="ECO:0000256" key="6">
    <source>
        <dbReference type="ARBA" id="ARBA00023145"/>
    </source>
</evidence>
<keyword evidence="2" id="KW-0645">Protease</keyword>
<feature type="domain" description="Caspase family p20" evidence="10">
    <location>
        <begin position="207"/>
        <end position="335"/>
    </location>
</feature>
<evidence type="ECO:0000256" key="3">
    <source>
        <dbReference type="ARBA" id="ARBA00022703"/>
    </source>
</evidence>
<dbReference type="GO" id="GO:0006508">
    <property type="term" value="P:proteolysis"/>
    <property type="evidence" value="ECO:0007669"/>
    <property type="project" value="UniProtKB-KW"/>
</dbReference>
<dbReference type="GO" id="GO:0006915">
    <property type="term" value="P:apoptotic process"/>
    <property type="evidence" value="ECO:0007669"/>
    <property type="project" value="UniProtKB-KW"/>
</dbReference>
<keyword evidence="4" id="KW-0378">Hydrolase</keyword>
<evidence type="ECO:0000259" key="9">
    <source>
        <dbReference type="PROSITE" id="PS50207"/>
    </source>
</evidence>
<evidence type="ECO:0000256" key="2">
    <source>
        <dbReference type="ARBA" id="ARBA00022670"/>
    </source>
</evidence>
<dbReference type="Gene3D" id="3.40.50.1460">
    <property type="match status" value="1"/>
</dbReference>
<dbReference type="EMBL" id="GFDL01006751">
    <property type="protein sequence ID" value="JAV28294.1"/>
    <property type="molecule type" value="Transcribed_RNA"/>
</dbReference>
<accession>A0A1Q3FLA8</accession>
<dbReference type="Gene3D" id="1.10.533.10">
    <property type="entry name" value="Death Domain, Fas"/>
    <property type="match status" value="1"/>
</dbReference>
<evidence type="ECO:0000259" key="10">
    <source>
        <dbReference type="PROSITE" id="PS50208"/>
    </source>
</evidence>
<evidence type="ECO:0000256" key="7">
    <source>
        <dbReference type="PIRSR" id="PIRSR038001-1"/>
    </source>
</evidence>
<dbReference type="GO" id="GO:0004197">
    <property type="term" value="F:cysteine-type endopeptidase activity"/>
    <property type="evidence" value="ECO:0007669"/>
    <property type="project" value="InterPro"/>
</dbReference>
<reference evidence="11" key="1">
    <citation type="submission" date="2017-01" db="EMBL/GenBank/DDBJ databases">
        <title>A deep insight into the sialotranscriptome of adult male and female Cluex tarsalis mosquitoes.</title>
        <authorList>
            <person name="Ribeiro J.M."/>
            <person name="Moreira F."/>
            <person name="Bernard K.A."/>
            <person name="Calvo E."/>
        </authorList>
    </citation>
    <scope>NUCLEOTIDE SEQUENCE</scope>
    <source>
        <strain evidence="11">Kern County</strain>
        <tissue evidence="11">Salivary glands</tissue>
    </source>
</reference>
<keyword evidence="3" id="KW-0053">Apoptosis</keyword>
<protein>
    <submittedName>
        <fullName evidence="11">Putative caspase-1</fullName>
    </submittedName>
</protein>
<name>A0A1Q3FLA8_CULTA</name>
<evidence type="ECO:0000256" key="8">
    <source>
        <dbReference type="RuleBase" id="RU003971"/>
    </source>
</evidence>
<sequence length="452" mass="52493">MNQLDRQRILRNSDQLIQNTNYAVLKNECYQRRMLSEGMISLIEDRYLDEATRHKKLFEKITKRGPTAFQTLLDICQVNFPAAYKLLKGGPAAGLNQSQNLAVGQHETFNSTFHPNRRRAVSANYGESSSQLAIQQQKLERFSIGSRSISAEDEDVKNNNQEIETTDGKMRLVEYTEPVQEMYKVELTTRPQRSRLLEVYPMTSTSHRGVIFIVNIIRYKNNTHPTRNGAEVDRDNLVSLFRQLGFKVFYYEDLTNEDFQWLVKELKNSPHLSAECFAFYILAHGNHNKGWDKIYLHENSILYVHDILKLFNNENCPKLINRPKLFFFSICRGDKADFGQYRSDANTERDGMINRNKEPPTNMPTYADMYICFSTVPGFSAHRDTNHGSWLVESMCQVWTKHAHDTDVEQLMKLVGAEMARYRTENFGMQTLASEQFGFYKLLYLNPGYSVE</sequence>
<dbReference type="InterPro" id="IPR011600">
    <property type="entry name" value="Pept_C14_caspase"/>
</dbReference>
<evidence type="ECO:0000256" key="1">
    <source>
        <dbReference type="ARBA" id="ARBA00010134"/>
    </source>
</evidence>
<dbReference type="CDD" id="cd01671">
    <property type="entry name" value="CARD"/>
    <property type="match status" value="1"/>
</dbReference>
<feature type="active site" evidence="7">
    <location>
        <position position="284"/>
    </location>
</feature>
<dbReference type="InterPro" id="IPR002398">
    <property type="entry name" value="Pept_C14"/>
</dbReference>
<evidence type="ECO:0000313" key="11">
    <source>
        <dbReference type="EMBL" id="JAV28294.1"/>
    </source>
</evidence>
<dbReference type="PANTHER" id="PTHR47901">
    <property type="entry name" value="CASPASE RECRUITMENT DOMAIN-CONTAINING PROTEIN 18"/>
    <property type="match status" value="1"/>
</dbReference>
<keyword evidence="6" id="KW-0865">Zymogen</keyword>
<dbReference type="InterPro" id="IPR011029">
    <property type="entry name" value="DEATH-like_dom_sf"/>
</dbReference>
<dbReference type="InterPro" id="IPR015917">
    <property type="entry name" value="Pept_C14A"/>
</dbReference>
<comment type="similarity">
    <text evidence="1 8">Belongs to the peptidase C14A family.</text>
</comment>
<organism evidence="11">
    <name type="scientific">Culex tarsalis</name>
    <name type="common">Encephalitis mosquito</name>
    <dbReference type="NCBI Taxonomy" id="7177"/>
    <lineage>
        <taxon>Eukaryota</taxon>
        <taxon>Metazoa</taxon>
        <taxon>Ecdysozoa</taxon>
        <taxon>Arthropoda</taxon>
        <taxon>Hexapoda</taxon>
        <taxon>Insecta</taxon>
        <taxon>Pterygota</taxon>
        <taxon>Neoptera</taxon>
        <taxon>Endopterygota</taxon>
        <taxon>Diptera</taxon>
        <taxon>Nematocera</taxon>
        <taxon>Culicoidea</taxon>
        <taxon>Culicidae</taxon>
        <taxon>Culicinae</taxon>
        <taxon>Culicini</taxon>
        <taxon>Culex</taxon>
        <taxon>Culex</taxon>
    </lineage>
</organism>
<dbReference type="SUPFAM" id="SSF47986">
    <property type="entry name" value="DEATH domain"/>
    <property type="match status" value="1"/>
</dbReference>
<dbReference type="PROSITE" id="PS50207">
    <property type="entry name" value="CASPASE_P10"/>
    <property type="match status" value="1"/>
</dbReference>
<keyword evidence="5" id="KW-0788">Thiol protease</keyword>
<dbReference type="InterPro" id="IPR002138">
    <property type="entry name" value="Pept_C14_p10"/>
</dbReference>
<dbReference type="Pfam" id="PF00656">
    <property type="entry name" value="Peptidase_C14"/>
    <property type="match status" value="1"/>
</dbReference>
<dbReference type="SMART" id="SM00115">
    <property type="entry name" value="CASc"/>
    <property type="match status" value="1"/>
</dbReference>
<dbReference type="AlphaFoldDB" id="A0A1Q3FLA8"/>
<dbReference type="PROSITE" id="PS50208">
    <property type="entry name" value="CASPASE_P20"/>
    <property type="match status" value="1"/>
</dbReference>
<feature type="domain" description="Caspase family p10" evidence="9">
    <location>
        <begin position="359"/>
        <end position="447"/>
    </location>
</feature>
<dbReference type="PANTHER" id="PTHR47901:SF8">
    <property type="entry name" value="CASPASE-3"/>
    <property type="match status" value="1"/>
</dbReference>
<proteinExistence type="inferred from homology"/>
<feature type="active site" evidence="7">
    <location>
        <position position="331"/>
    </location>
</feature>
<dbReference type="PIRSF" id="PIRSF038001">
    <property type="entry name" value="Caspase_ICE"/>
    <property type="match status" value="1"/>
</dbReference>
<dbReference type="SUPFAM" id="SSF52129">
    <property type="entry name" value="Caspase-like"/>
    <property type="match status" value="1"/>
</dbReference>
<evidence type="ECO:0000256" key="4">
    <source>
        <dbReference type="ARBA" id="ARBA00022801"/>
    </source>
</evidence>
<evidence type="ECO:0000256" key="5">
    <source>
        <dbReference type="ARBA" id="ARBA00022807"/>
    </source>
</evidence>
<dbReference type="PRINTS" id="PR00376">
    <property type="entry name" value="IL1BCENZYME"/>
</dbReference>